<organism evidence="11 12">
    <name type="scientific">Rhodovulum sulfidophilum</name>
    <name type="common">Rhodobacter sulfidophilus</name>
    <dbReference type="NCBI Taxonomy" id="35806"/>
    <lineage>
        <taxon>Bacteria</taxon>
        <taxon>Pseudomonadati</taxon>
        <taxon>Pseudomonadota</taxon>
        <taxon>Alphaproteobacteria</taxon>
        <taxon>Rhodobacterales</taxon>
        <taxon>Paracoccaceae</taxon>
        <taxon>Rhodovulum</taxon>
    </lineage>
</organism>
<dbReference type="Proteomes" id="UP000064912">
    <property type="component" value="Chromosome"/>
</dbReference>
<dbReference type="Gene3D" id="3.40.50.1000">
    <property type="entry name" value="HAD superfamily/HAD-like"/>
    <property type="match status" value="1"/>
</dbReference>
<evidence type="ECO:0000256" key="7">
    <source>
        <dbReference type="ARBA" id="ARBA00022801"/>
    </source>
</evidence>
<protein>
    <recommendedName>
        <fullName evidence="5 10">Phosphoglycolate phosphatase</fullName>
        <shortName evidence="10">PGP</shortName>
        <shortName evidence="10">PGPase</shortName>
        <ecNumber evidence="5 10">3.1.3.18</ecNumber>
    </recommendedName>
</protein>
<dbReference type="InterPro" id="IPR041492">
    <property type="entry name" value="HAD_2"/>
</dbReference>
<dbReference type="SFLD" id="SFLDG01129">
    <property type="entry name" value="C1.5:_HAD__Beta-PGM__Phosphata"/>
    <property type="match status" value="1"/>
</dbReference>
<dbReference type="GO" id="GO:0046295">
    <property type="term" value="P:glycolate biosynthetic process"/>
    <property type="evidence" value="ECO:0007669"/>
    <property type="project" value="UniProtKB-UniRule"/>
</dbReference>
<keyword evidence="9 10" id="KW-0119">Carbohydrate metabolism</keyword>
<dbReference type="HAMAP" id="MF_00495">
    <property type="entry name" value="GPH_hydrolase_bact"/>
    <property type="match status" value="1"/>
</dbReference>
<feature type="active site" description="Nucleophile" evidence="10">
    <location>
        <position position="7"/>
    </location>
</feature>
<evidence type="ECO:0000256" key="8">
    <source>
        <dbReference type="ARBA" id="ARBA00022842"/>
    </source>
</evidence>
<evidence type="ECO:0000256" key="2">
    <source>
        <dbReference type="ARBA" id="ARBA00001946"/>
    </source>
</evidence>
<dbReference type="KEGG" id="rsu:NHU_01389"/>
<dbReference type="InterPro" id="IPR036412">
    <property type="entry name" value="HAD-like_sf"/>
</dbReference>
<evidence type="ECO:0000256" key="5">
    <source>
        <dbReference type="ARBA" id="ARBA00013078"/>
    </source>
</evidence>
<keyword evidence="7 10" id="KW-0378">Hydrolase</keyword>
<dbReference type="FunFam" id="3.40.50.1000:FF:000022">
    <property type="entry name" value="Phosphoglycolate phosphatase"/>
    <property type="match status" value="1"/>
</dbReference>
<dbReference type="NCBIfam" id="TIGR01449">
    <property type="entry name" value="PGP_bact"/>
    <property type="match status" value="1"/>
</dbReference>
<dbReference type="PANTHER" id="PTHR43434:SF1">
    <property type="entry name" value="PHOSPHOGLYCOLATE PHOSPHATASE"/>
    <property type="match status" value="1"/>
</dbReference>
<dbReference type="EMBL" id="AP014800">
    <property type="protein sequence ID" value="BAQ68548.1"/>
    <property type="molecule type" value="Genomic_DNA"/>
</dbReference>
<feature type="binding site" evidence="10">
    <location>
        <position position="9"/>
    </location>
    <ligand>
        <name>Mg(2+)</name>
        <dbReference type="ChEBI" id="CHEBI:18420"/>
    </ligand>
</feature>
<dbReference type="GO" id="GO:0005975">
    <property type="term" value="P:carbohydrate metabolic process"/>
    <property type="evidence" value="ECO:0007669"/>
    <property type="project" value="InterPro"/>
</dbReference>
<evidence type="ECO:0000256" key="1">
    <source>
        <dbReference type="ARBA" id="ARBA00000830"/>
    </source>
</evidence>
<dbReference type="AlphaFoldDB" id="A0A0D6B052"/>
<dbReference type="SFLD" id="SFLDG01135">
    <property type="entry name" value="C1.5.6:_HAD__Beta-PGM__Phospha"/>
    <property type="match status" value="1"/>
</dbReference>
<reference evidence="11 12" key="1">
    <citation type="submission" date="2015-02" db="EMBL/GenBank/DDBJ databases">
        <title>Genome sequene of Rhodovulum sulfidophilum DSM 2351.</title>
        <authorList>
            <person name="Nagao N."/>
        </authorList>
    </citation>
    <scope>NUCLEOTIDE SEQUENCE [LARGE SCALE GENOMIC DNA]</scope>
    <source>
        <strain evidence="11 12">DSM 2351</strain>
    </source>
</reference>
<dbReference type="InterPro" id="IPR023214">
    <property type="entry name" value="HAD_sf"/>
</dbReference>
<dbReference type="EC" id="3.1.3.18" evidence="5 10"/>
<comment type="pathway">
    <text evidence="3 10">Organic acid metabolism; glycolate biosynthesis; glycolate from 2-phosphoglycolate: step 1/1.</text>
</comment>
<dbReference type="InterPro" id="IPR006439">
    <property type="entry name" value="HAD-SF_hydro_IA"/>
</dbReference>
<dbReference type="eggNOG" id="COG0546">
    <property type="taxonomic scope" value="Bacteria"/>
</dbReference>
<dbReference type="NCBIfam" id="TIGR01549">
    <property type="entry name" value="HAD-SF-IA-v1"/>
    <property type="match status" value="1"/>
</dbReference>
<dbReference type="GO" id="GO:0006281">
    <property type="term" value="P:DNA repair"/>
    <property type="evidence" value="ECO:0007669"/>
    <property type="project" value="TreeGrafter"/>
</dbReference>
<evidence type="ECO:0000256" key="10">
    <source>
        <dbReference type="HAMAP-Rule" id="MF_00495"/>
    </source>
</evidence>
<dbReference type="SFLD" id="SFLDS00003">
    <property type="entry name" value="Haloacid_Dehalogenase"/>
    <property type="match status" value="1"/>
</dbReference>
<feature type="binding site" evidence="10">
    <location>
        <position position="165"/>
    </location>
    <ligand>
        <name>Mg(2+)</name>
        <dbReference type="ChEBI" id="CHEBI:18420"/>
    </ligand>
</feature>
<keyword evidence="8 10" id="KW-0460">Magnesium</keyword>
<dbReference type="GO" id="GO:0008967">
    <property type="term" value="F:phosphoglycolate phosphatase activity"/>
    <property type="evidence" value="ECO:0007669"/>
    <property type="project" value="UniProtKB-UniRule"/>
</dbReference>
<dbReference type="PANTHER" id="PTHR43434">
    <property type="entry name" value="PHOSPHOGLYCOLATE PHOSPHATASE"/>
    <property type="match status" value="1"/>
</dbReference>
<dbReference type="SUPFAM" id="SSF56784">
    <property type="entry name" value="HAD-like"/>
    <property type="match status" value="1"/>
</dbReference>
<proteinExistence type="inferred from homology"/>
<dbReference type="CDD" id="cd07512">
    <property type="entry name" value="HAD_PGPase"/>
    <property type="match status" value="1"/>
</dbReference>
<feature type="binding site" evidence="10">
    <location>
        <position position="7"/>
    </location>
    <ligand>
        <name>Mg(2+)</name>
        <dbReference type="ChEBI" id="CHEBI:18420"/>
    </ligand>
</feature>
<comment type="function">
    <text evidence="10">Specifically catalyzes the dephosphorylation of 2-phosphoglycolate. Is involved in the dissimilation of the intracellular 2-phosphoglycolate formed during the DNA repair of 3'-phosphoglycolate ends, a major class of DNA lesions induced by oxidative stress.</text>
</comment>
<gene>
    <name evidence="11" type="ORF">NHU_01389</name>
</gene>
<comment type="similarity">
    <text evidence="4 10">Belongs to the HAD-like hydrolase superfamily. CbbY/CbbZ/Gph/YieH family.</text>
</comment>
<dbReference type="RefSeq" id="WP_201150803.1">
    <property type="nucleotide sequence ID" value="NZ_JAKCFE010000275.1"/>
</dbReference>
<dbReference type="Gene3D" id="1.10.150.240">
    <property type="entry name" value="Putative phosphatase, domain 2"/>
    <property type="match status" value="1"/>
</dbReference>
<comment type="catalytic activity">
    <reaction evidence="1 10">
        <text>2-phosphoglycolate + H2O = glycolate + phosphate</text>
        <dbReference type="Rhea" id="RHEA:14369"/>
        <dbReference type="ChEBI" id="CHEBI:15377"/>
        <dbReference type="ChEBI" id="CHEBI:29805"/>
        <dbReference type="ChEBI" id="CHEBI:43474"/>
        <dbReference type="ChEBI" id="CHEBI:58033"/>
        <dbReference type="EC" id="3.1.3.18"/>
    </reaction>
</comment>
<dbReference type="Pfam" id="PF13419">
    <property type="entry name" value="HAD_2"/>
    <property type="match status" value="1"/>
</dbReference>
<name>A0A0D6B052_RHOSU</name>
<evidence type="ECO:0000313" key="11">
    <source>
        <dbReference type="EMBL" id="BAQ68548.1"/>
    </source>
</evidence>
<comment type="cofactor">
    <cofactor evidence="2 10">
        <name>Mg(2+)</name>
        <dbReference type="ChEBI" id="CHEBI:18420"/>
    </cofactor>
</comment>
<evidence type="ECO:0000256" key="6">
    <source>
        <dbReference type="ARBA" id="ARBA00022723"/>
    </source>
</evidence>
<dbReference type="GO" id="GO:0046872">
    <property type="term" value="F:metal ion binding"/>
    <property type="evidence" value="ECO:0007669"/>
    <property type="project" value="UniProtKB-KW"/>
</dbReference>
<dbReference type="InterPro" id="IPR050155">
    <property type="entry name" value="HAD-like_hydrolase_sf"/>
</dbReference>
<dbReference type="InterPro" id="IPR037512">
    <property type="entry name" value="PGPase_prok"/>
</dbReference>
<keyword evidence="6 10" id="KW-0479">Metal-binding</keyword>
<accession>A0A0D6B052</accession>
<evidence type="ECO:0000256" key="3">
    <source>
        <dbReference type="ARBA" id="ARBA00004818"/>
    </source>
</evidence>
<dbReference type="NCBIfam" id="TIGR01509">
    <property type="entry name" value="HAD-SF-IA-v3"/>
    <property type="match status" value="1"/>
</dbReference>
<dbReference type="GO" id="GO:0005829">
    <property type="term" value="C:cytosol"/>
    <property type="evidence" value="ECO:0007669"/>
    <property type="project" value="TreeGrafter"/>
</dbReference>
<dbReference type="InterPro" id="IPR023198">
    <property type="entry name" value="PGP-like_dom2"/>
</dbReference>
<evidence type="ECO:0000256" key="9">
    <source>
        <dbReference type="ARBA" id="ARBA00023277"/>
    </source>
</evidence>
<dbReference type="PRINTS" id="PR00413">
    <property type="entry name" value="HADHALOGNASE"/>
</dbReference>
<dbReference type="PATRIC" id="fig|35806.4.peg.1435"/>
<dbReference type="UniPathway" id="UPA00865">
    <property type="reaction ID" value="UER00834"/>
</dbReference>
<sequence length="220" mass="23826">MKAIIFDLDGTLIDSAPDIHAAVNRTLAGLDREALDLDTIRAFIGDGVPVLMERVIKARGLEPGQRDAMVEAFLGHYEADPATLTTLYPGVEDALEQFRDEGWAMGVCTNKPEAPSRAILKTFGIDGFFSAVVGGDTVEARKPDPKPLRAVCEQLGAKQAVFVGDSEIDAATAQATGMRFALFTEGYHRAEDVDDIPQDARFSDYDVLVAIVARLADELR</sequence>
<evidence type="ECO:0000313" key="12">
    <source>
        <dbReference type="Proteomes" id="UP000064912"/>
    </source>
</evidence>
<evidence type="ECO:0000256" key="4">
    <source>
        <dbReference type="ARBA" id="ARBA00006171"/>
    </source>
</evidence>